<proteinExistence type="predicted"/>
<evidence type="ECO:0000313" key="1">
    <source>
        <dbReference type="EMBL" id="KAI3757954.1"/>
    </source>
</evidence>
<dbReference type="Proteomes" id="UP001055879">
    <property type="component" value="Linkage Group LG02"/>
</dbReference>
<keyword evidence="2" id="KW-1185">Reference proteome</keyword>
<comment type="caution">
    <text evidence="1">The sequence shown here is derived from an EMBL/GenBank/DDBJ whole genome shotgun (WGS) entry which is preliminary data.</text>
</comment>
<accession>A0ACB9EG87</accession>
<protein>
    <submittedName>
        <fullName evidence="1">Uncharacterized protein</fullName>
    </submittedName>
</protein>
<name>A0ACB9EG87_ARCLA</name>
<evidence type="ECO:0000313" key="2">
    <source>
        <dbReference type="Proteomes" id="UP001055879"/>
    </source>
</evidence>
<sequence length="644" mass="72131">MVDHLGKIVINDDDITSPIPKIAIGYLCNLFLGIIGISIPDANYSDQQNSISKQIRADMVLKKSIYYGRFDGFQSTVVPKAPRSIRRSSIRKSSEGGKICAFDLLAAVADKLLQESESSTSCITPERKEQISVDPKDFVKQEVPEVTESTNLKWNLEPPTNKSPQSDDDSGLEHVSDVKTSGVFKKVANNVKLEPSERENVDKLERDALNHGDLCDFNLAKNIAEIQIEPLEKRSGNLTFRDPVESCVNTRVLNKSYRSVHLPYYKDPDSCFTRLGGNVKMGIIDDDENSFRCNQRDTKRRAFRSQSRAGYRRIRKMLTSRYRKITSKKDYEPTNSNSGKYAEAGSKRRKLFHHNSSNTASNNVKLSIKSFEVPELYVEIPETATVGSLKRTIMEAITALLGGGLHVGILLDGKKVRDNNRTLQQMGISENCDLETLGFTLEPSFPQAFPSPIQKEPPLSLVCDTSLQPSRSEASPIMDVGFSNSSLDLPLATNKNHENIALQSEVLTEERVADSKAIVKAEALSIVPVNHKPTKSCEVSQRRTRRPFSVSEVEALVEAVETLGTGRWRDVKLRAFDDANHRTYVDLKDKWKTLVHTARISPQQRRGEAVPQDLLDRVLAAHAYWSQWKHQTQPQGSSLEFVGN</sequence>
<reference evidence="2" key="1">
    <citation type="journal article" date="2022" name="Mol. Ecol. Resour.">
        <title>The genomes of chicory, endive, great burdock and yacon provide insights into Asteraceae palaeo-polyploidization history and plant inulin production.</title>
        <authorList>
            <person name="Fan W."/>
            <person name="Wang S."/>
            <person name="Wang H."/>
            <person name="Wang A."/>
            <person name="Jiang F."/>
            <person name="Liu H."/>
            <person name="Zhao H."/>
            <person name="Xu D."/>
            <person name="Zhang Y."/>
        </authorList>
    </citation>
    <scope>NUCLEOTIDE SEQUENCE [LARGE SCALE GENOMIC DNA]</scope>
    <source>
        <strain evidence="2">cv. Niubang</strain>
    </source>
</reference>
<gene>
    <name evidence="1" type="ORF">L6452_05499</name>
</gene>
<dbReference type="EMBL" id="CM042048">
    <property type="protein sequence ID" value="KAI3757954.1"/>
    <property type="molecule type" value="Genomic_DNA"/>
</dbReference>
<organism evidence="1 2">
    <name type="scientific">Arctium lappa</name>
    <name type="common">Greater burdock</name>
    <name type="synonym">Lappa major</name>
    <dbReference type="NCBI Taxonomy" id="4217"/>
    <lineage>
        <taxon>Eukaryota</taxon>
        <taxon>Viridiplantae</taxon>
        <taxon>Streptophyta</taxon>
        <taxon>Embryophyta</taxon>
        <taxon>Tracheophyta</taxon>
        <taxon>Spermatophyta</taxon>
        <taxon>Magnoliopsida</taxon>
        <taxon>eudicotyledons</taxon>
        <taxon>Gunneridae</taxon>
        <taxon>Pentapetalae</taxon>
        <taxon>asterids</taxon>
        <taxon>campanulids</taxon>
        <taxon>Asterales</taxon>
        <taxon>Asteraceae</taxon>
        <taxon>Carduoideae</taxon>
        <taxon>Cardueae</taxon>
        <taxon>Arctiinae</taxon>
        <taxon>Arctium</taxon>
    </lineage>
</organism>
<reference evidence="1 2" key="2">
    <citation type="journal article" date="2022" name="Mol. Ecol. Resour.">
        <title>The genomes of chicory, endive, great burdock and yacon provide insights into Asteraceae paleo-polyploidization history and plant inulin production.</title>
        <authorList>
            <person name="Fan W."/>
            <person name="Wang S."/>
            <person name="Wang H."/>
            <person name="Wang A."/>
            <person name="Jiang F."/>
            <person name="Liu H."/>
            <person name="Zhao H."/>
            <person name="Xu D."/>
            <person name="Zhang Y."/>
        </authorList>
    </citation>
    <scope>NUCLEOTIDE SEQUENCE [LARGE SCALE GENOMIC DNA]</scope>
    <source>
        <strain evidence="2">cv. Niubang</strain>
    </source>
</reference>